<protein>
    <submittedName>
        <fullName evidence="1">Uncharacterized protein</fullName>
    </submittedName>
</protein>
<reference evidence="1" key="1">
    <citation type="submission" date="2014-12" db="EMBL/GenBank/DDBJ databases">
        <title>Insight into the proteome of Arion vulgaris.</title>
        <authorList>
            <person name="Aradska J."/>
            <person name="Bulat T."/>
            <person name="Smidak R."/>
            <person name="Sarate P."/>
            <person name="Gangsoo J."/>
            <person name="Sialana F."/>
            <person name="Bilban M."/>
            <person name="Lubec G."/>
        </authorList>
    </citation>
    <scope>NUCLEOTIDE SEQUENCE</scope>
    <source>
        <tissue evidence="1">Skin</tissue>
    </source>
</reference>
<evidence type="ECO:0000313" key="1">
    <source>
        <dbReference type="EMBL" id="CEK47833.1"/>
    </source>
</evidence>
<name>A0A0B6XVA7_9EUPU</name>
<gene>
    <name evidence="1" type="primary">ORF2377</name>
</gene>
<dbReference type="EMBL" id="HACG01000968">
    <property type="protein sequence ID" value="CEK47833.1"/>
    <property type="molecule type" value="Transcribed_RNA"/>
</dbReference>
<dbReference type="AlphaFoldDB" id="A0A0B6XVA7"/>
<proteinExistence type="predicted"/>
<feature type="non-terminal residue" evidence="1">
    <location>
        <position position="1"/>
    </location>
</feature>
<organism evidence="1">
    <name type="scientific">Arion vulgaris</name>
    <dbReference type="NCBI Taxonomy" id="1028688"/>
    <lineage>
        <taxon>Eukaryota</taxon>
        <taxon>Metazoa</taxon>
        <taxon>Spiralia</taxon>
        <taxon>Lophotrochozoa</taxon>
        <taxon>Mollusca</taxon>
        <taxon>Gastropoda</taxon>
        <taxon>Heterobranchia</taxon>
        <taxon>Euthyneura</taxon>
        <taxon>Panpulmonata</taxon>
        <taxon>Eupulmonata</taxon>
        <taxon>Stylommatophora</taxon>
        <taxon>Helicina</taxon>
        <taxon>Arionoidea</taxon>
        <taxon>Arionidae</taxon>
        <taxon>Arion</taxon>
    </lineage>
</organism>
<sequence>VTVIEPQGIIGFHIVPIFEWVIVPYFLADPEDVHQLQVCSDMLSPMVPPTQAESKQCHVEIFFNALL</sequence>
<accession>A0A0B6XVA7</accession>